<dbReference type="GO" id="GO:0004222">
    <property type="term" value="F:metalloendopeptidase activity"/>
    <property type="evidence" value="ECO:0007669"/>
    <property type="project" value="InterPro"/>
</dbReference>
<dbReference type="InterPro" id="IPR027417">
    <property type="entry name" value="P-loop_NTPase"/>
</dbReference>
<evidence type="ECO:0000256" key="7">
    <source>
        <dbReference type="ARBA" id="ARBA00022723"/>
    </source>
</evidence>
<dbReference type="CDD" id="cd19501">
    <property type="entry name" value="RecA-like_FtsH"/>
    <property type="match status" value="1"/>
</dbReference>
<evidence type="ECO:0000256" key="8">
    <source>
        <dbReference type="ARBA" id="ARBA00022741"/>
    </source>
</evidence>
<evidence type="ECO:0000256" key="9">
    <source>
        <dbReference type="ARBA" id="ARBA00022801"/>
    </source>
</evidence>
<dbReference type="GO" id="GO:0009535">
    <property type="term" value="C:chloroplast thylakoid membrane"/>
    <property type="evidence" value="ECO:0007669"/>
    <property type="project" value="TreeGrafter"/>
</dbReference>
<dbReference type="GO" id="GO:0016887">
    <property type="term" value="F:ATP hydrolysis activity"/>
    <property type="evidence" value="ECO:0007669"/>
    <property type="project" value="InterPro"/>
</dbReference>
<dbReference type="Gene3D" id="3.40.50.300">
    <property type="entry name" value="P-loop containing nucleotide triphosphate hydrolases"/>
    <property type="match status" value="1"/>
</dbReference>
<evidence type="ECO:0000256" key="5">
    <source>
        <dbReference type="ARBA" id="ARBA00022670"/>
    </source>
</evidence>
<dbReference type="GO" id="GO:0006508">
    <property type="term" value="P:proteolysis"/>
    <property type="evidence" value="ECO:0007669"/>
    <property type="project" value="UniProtKB-KW"/>
</dbReference>
<keyword evidence="10" id="KW-0862">Zinc</keyword>
<evidence type="ECO:0000256" key="13">
    <source>
        <dbReference type="ARBA" id="ARBA00023049"/>
    </source>
</evidence>
<comment type="subcellular location">
    <subcellularLocation>
        <location evidence="2">Membrane</location>
    </subcellularLocation>
</comment>
<evidence type="ECO:0000256" key="6">
    <source>
        <dbReference type="ARBA" id="ARBA00022692"/>
    </source>
</evidence>
<keyword evidence="9" id="KW-0378">Hydrolase</keyword>
<evidence type="ECO:0000256" key="11">
    <source>
        <dbReference type="ARBA" id="ARBA00022840"/>
    </source>
</evidence>
<dbReference type="PANTHER" id="PTHR23076">
    <property type="entry name" value="METALLOPROTEASE M41 FTSH"/>
    <property type="match status" value="1"/>
</dbReference>
<keyword evidence="6" id="KW-0812">Transmembrane</keyword>
<keyword evidence="16" id="KW-0732">Signal</keyword>
<dbReference type="FunFam" id="1.20.58.760:FF:000001">
    <property type="entry name" value="ATP-dependent zinc metalloprotease FtsH"/>
    <property type="match status" value="1"/>
</dbReference>
<dbReference type="FunFam" id="3.40.50.300:FF:000001">
    <property type="entry name" value="ATP-dependent zinc metalloprotease FtsH"/>
    <property type="match status" value="1"/>
</dbReference>
<dbReference type="PROSITE" id="PS00674">
    <property type="entry name" value="AAA"/>
    <property type="match status" value="1"/>
</dbReference>
<dbReference type="FunFam" id="1.10.8.60:FF:000001">
    <property type="entry name" value="ATP-dependent zinc metalloprotease FtsH"/>
    <property type="match status" value="1"/>
</dbReference>
<dbReference type="GO" id="GO:0004176">
    <property type="term" value="F:ATP-dependent peptidase activity"/>
    <property type="evidence" value="ECO:0007669"/>
    <property type="project" value="InterPro"/>
</dbReference>
<evidence type="ECO:0000259" key="17">
    <source>
        <dbReference type="SMART" id="SM00382"/>
    </source>
</evidence>
<keyword evidence="5" id="KW-0645">Protease</keyword>
<evidence type="ECO:0000256" key="14">
    <source>
        <dbReference type="ARBA" id="ARBA00023136"/>
    </source>
</evidence>
<dbReference type="EMBL" id="HBER01015106">
    <property type="protein sequence ID" value="CAD8532329.1"/>
    <property type="molecule type" value="Transcribed_RNA"/>
</dbReference>
<evidence type="ECO:0000256" key="15">
    <source>
        <dbReference type="RuleBase" id="RU003651"/>
    </source>
</evidence>
<dbReference type="HAMAP" id="MF_01458">
    <property type="entry name" value="FtsH"/>
    <property type="match status" value="1"/>
</dbReference>
<dbReference type="NCBIfam" id="TIGR01241">
    <property type="entry name" value="FtsH_fam"/>
    <property type="match status" value="1"/>
</dbReference>
<dbReference type="InterPro" id="IPR000642">
    <property type="entry name" value="Peptidase_M41"/>
</dbReference>
<keyword evidence="14" id="KW-0472">Membrane</keyword>
<evidence type="ECO:0000313" key="18">
    <source>
        <dbReference type="EMBL" id="CAD8532329.1"/>
    </source>
</evidence>
<evidence type="ECO:0000256" key="12">
    <source>
        <dbReference type="ARBA" id="ARBA00022989"/>
    </source>
</evidence>
<dbReference type="InterPro" id="IPR003593">
    <property type="entry name" value="AAA+_ATPase"/>
</dbReference>
<comment type="cofactor">
    <cofactor evidence="1">
        <name>Zn(2+)</name>
        <dbReference type="ChEBI" id="CHEBI:29105"/>
    </cofactor>
</comment>
<dbReference type="InterPro" id="IPR003960">
    <property type="entry name" value="ATPase_AAA_CS"/>
</dbReference>
<keyword evidence="12" id="KW-1133">Transmembrane helix</keyword>
<keyword evidence="8 15" id="KW-0547">Nucleotide-binding</keyword>
<protein>
    <recommendedName>
        <fullName evidence="17">AAA+ ATPase domain-containing protein</fullName>
    </recommendedName>
</protein>
<dbReference type="GO" id="GO:0046872">
    <property type="term" value="F:metal ion binding"/>
    <property type="evidence" value="ECO:0007669"/>
    <property type="project" value="UniProtKB-KW"/>
</dbReference>
<feature type="chain" id="PRO_5031170652" description="AAA+ ATPase domain-containing protein" evidence="16">
    <location>
        <begin position="17"/>
        <end position="665"/>
    </location>
</feature>
<sequence>MLAVLAPLALSSYLGGAAIPRSRIAPSTRPALQMNANMQKNALAAALAASISLSSLAANAAEPWAYSTLLEKVNADEVAKVAFSEDGSKVIAFGQDGGDHNVQVFPGADAELVQELRKHQVQFAVVPKPESNSAFQLLGGIGGLLINFLPLILLIGLNVLANRGGGGGPMGGMGGPGGIGKSKAQVQMEPNTGVTFEDVAGCDGSKMELTEIVEFLKNPSKFSALGAKIPRGAIMEGPPGTGKTLLARAVAGEAGVPFISASGSEFVEMFVGVGASRVRDLFSQAKKNAPCIVFIDEIDAIGGARAGGGGGGMGGGNDEREQTLNQILTEMDGFDGNSGVIVLAATNRADILDSALLRPGRFDRRVPVDLPDVKGRLEILKVHSRGKPLASELDLSIVAKRTTGFSGASLSNLMNEAAIVAARTNKTEISYEQVDYAIDRATVGLQKTTGTSFPKRQRLVAYHEAGHAVMGLLTPDYDMVTKVTIIPRTNGAGGFTLFTPSEERLESGLYSKRYLEGQLAVALGGRVAEEIIFGEEEVTTGASNDLQQVRNIARRMVAQWGYSMKKIGAVAWEAPEGNGGFGPQAASPETEKVIDAEVKEIVAKAYKVCKDTLVTNRELLEELTEMLIDKETVDFTEMQELVSKYHPEIVDAQKLTLPAEAQLMS</sequence>
<accession>A0A7S0IUG7</accession>
<evidence type="ECO:0000256" key="4">
    <source>
        <dbReference type="ARBA" id="ARBA00010550"/>
    </source>
</evidence>
<dbReference type="Gene3D" id="1.10.8.60">
    <property type="match status" value="1"/>
</dbReference>
<dbReference type="GO" id="GO:0010304">
    <property type="term" value="P:PSII associated light-harvesting complex II catabolic process"/>
    <property type="evidence" value="ECO:0007669"/>
    <property type="project" value="UniProtKB-ARBA"/>
</dbReference>
<dbReference type="SUPFAM" id="SSF52540">
    <property type="entry name" value="P-loop containing nucleoside triphosphate hydrolases"/>
    <property type="match status" value="1"/>
</dbReference>
<feature type="signal peptide" evidence="16">
    <location>
        <begin position="1"/>
        <end position="16"/>
    </location>
</feature>
<dbReference type="Pfam" id="PF00004">
    <property type="entry name" value="AAA"/>
    <property type="match status" value="1"/>
</dbReference>
<keyword evidence="11 15" id="KW-0067">ATP-binding</keyword>
<dbReference type="GO" id="GO:0005524">
    <property type="term" value="F:ATP binding"/>
    <property type="evidence" value="ECO:0007669"/>
    <property type="project" value="UniProtKB-KW"/>
</dbReference>
<dbReference type="Pfam" id="PF17862">
    <property type="entry name" value="AAA_lid_3"/>
    <property type="match status" value="1"/>
</dbReference>
<keyword evidence="13" id="KW-0482">Metalloprotease</keyword>
<dbReference type="SUPFAM" id="SSF140990">
    <property type="entry name" value="FtsH protease domain-like"/>
    <property type="match status" value="1"/>
</dbReference>
<evidence type="ECO:0000256" key="3">
    <source>
        <dbReference type="ARBA" id="ARBA00010044"/>
    </source>
</evidence>
<dbReference type="Gene3D" id="3.30.720.210">
    <property type="match status" value="1"/>
</dbReference>
<dbReference type="InterPro" id="IPR003959">
    <property type="entry name" value="ATPase_AAA_core"/>
</dbReference>
<feature type="domain" description="AAA+ ATPase" evidence="17">
    <location>
        <begin position="229"/>
        <end position="372"/>
    </location>
</feature>
<dbReference type="SMART" id="SM00382">
    <property type="entry name" value="AAA"/>
    <property type="match status" value="1"/>
</dbReference>
<dbReference type="InterPro" id="IPR037219">
    <property type="entry name" value="Peptidase_M41-like"/>
</dbReference>
<evidence type="ECO:0000256" key="10">
    <source>
        <dbReference type="ARBA" id="ARBA00022833"/>
    </source>
</evidence>
<evidence type="ECO:0000256" key="16">
    <source>
        <dbReference type="SAM" id="SignalP"/>
    </source>
</evidence>
<comment type="similarity">
    <text evidence="15">Belongs to the AAA ATPase family.</text>
</comment>
<dbReference type="PANTHER" id="PTHR23076:SF113">
    <property type="entry name" value="ATP-DEPENDENT ZINC METALLOPROTEASE FTSH 1, CHLOROPLASTIC-RELATED"/>
    <property type="match status" value="1"/>
</dbReference>
<organism evidence="18">
    <name type="scientific">Calcidiscus leptoporus</name>
    <dbReference type="NCBI Taxonomy" id="127549"/>
    <lineage>
        <taxon>Eukaryota</taxon>
        <taxon>Haptista</taxon>
        <taxon>Haptophyta</taxon>
        <taxon>Prymnesiophyceae</taxon>
        <taxon>Coccolithales</taxon>
        <taxon>Calcidiscaceae</taxon>
        <taxon>Calcidiscus</taxon>
    </lineage>
</organism>
<proteinExistence type="inferred from homology"/>
<dbReference type="InterPro" id="IPR005936">
    <property type="entry name" value="FtsH"/>
</dbReference>
<evidence type="ECO:0000256" key="2">
    <source>
        <dbReference type="ARBA" id="ARBA00004370"/>
    </source>
</evidence>
<comment type="similarity">
    <text evidence="4">In the N-terminal section; belongs to the AAA ATPase family.</text>
</comment>
<dbReference type="Gene3D" id="1.20.58.760">
    <property type="entry name" value="Peptidase M41"/>
    <property type="match status" value="1"/>
</dbReference>
<dbReference type="InterPro" id="IPR041569">
    <property type="entry name" value="AAA_lid_3"/>
</dbReference>
<keyword evidence="7" id="KW-0479">Metal-binding</keyword>
<reference evidence="18" key="1">
    <citation type="submission" date="2021-01" db="EMBL/GenBank/DDBJ databases">
        <authorList>
            <person name="Corre E."/>
            <person name="Pelletier E."/>
            <person name="Niang G."/>
            <person name="Scheremetjew M."/>
            <person name="Finn R."/>
            <person name="Kale V."/>
            <person name="Holt S."/>
            <person name="Cochrane G."/>
            <person name="Meng A."/>
            <person name="Brown T."/>
            <person name="Cohen L."/>
        </authorList>
    </citation>
    <scope>NUCLEOTIDE SEQUENCE</scope>
    <source>
        <strain evidence="18">RCC1130</strain>
    </source>
</reference>
<name>A0A7S0IUG7_9EUKA</name>
<comment type="similarity">
    <text evidence="3">In the C-terminal section; belongs to the peptidase M41 family.</text>
</comment>
<dbReference type="AlphaFoldDB" id="A0A7S0IUG7"/>
<dbReference type="Pfam" id="PF01434">
    <property type="entry name" value="Peptidase_M41"/>
    <property type="match status" value="1"/>
</dbReference>
<gene>
    <name evidence="18" type="ORF">CLEP1334_LOCUS7582</name>
</gene>
<evidence type="ECO:0000256" key="1">
    <source>
        <dbReference type="ARBA" id="ARBA00001947"/>
    </source>
</evidence>